<dbReference type="PRINTS" id="PR00344">
    <property type="entry name" value="BCTRLSENSOR"/>
</dbReference>
<accession>A0A934QM11</accession>
<dbReference type="CDD" id="cd00082">
    <property type="entry name" value="HisKA"/>
    <property type="match status" value="1"/>
</dbReference>
<gene>
    <name evidence="15" type="ORF">CKO21_18575</name>
</gene>
<dbReference type="InterPro" id="IPR004358">
    <property type="entry name" value="Sig_transdc_His_kin-like_C"/>
</dbReference>
<dbReference type="PANTHER" id="PTHR43047:SF72">
    <property type="entry name" value="OSMOSENSING HISTIDINE PROTEIN KINASE SLN1"/>
    <property type="match status" value="1"/>
</dbReference>
<dbReference type="FunFam" id="1.10.287.130:FF:000004">
    <property type="entry name" value="Ethylene receptor 1"/>
    <property type="match status" value="1"/>
</dbReference>
<feature type="domain" description="Histidine kinase" evidence="14">
    <location>
        <begin position="343"/>
        <end position="558"/>
    </location>
</feature>
<sequence>MKAGNGRGPRPSANRIVLPILVLVAVFLALAAGLLVYTAERQNRLAAEGELHLARSAMLNVRKTIAGFTGDYAFWNTTAEKVVLGYDPLWADENVGQWAIDGLGMDGAAVFGAGNRLIHSVRRPDIQPGLTEPYPPALVALIEQVRADPGVPGEAPTVLDTYFQDQQGVHVAAGAAIGWEDDRPPPRDGDARAVLVFFRTLDSDLLGALESDFRLDALRFVPASMSAPVGLPLTALNGKTLGQLTWTAARPGSDMLSALGGPLGAAFVVVLGVVVLIVRQANRAQATLNAYHSELEETARDLAAARDIAERQAKQLSAQTRDLRIASNQAREANQAKSQFLATMSHEIRTPLNSVIGFADAIRLGYAEGERSREYAEHIHTSGQHLLSLINDILDLSKIEARRYELAEATVSLPALVDETVKLVRGRADAQEVRLTRAVGAVTVRVDPRALKQVLVNLLGNAIKFAPPHSEVRVESKIRDDGLCIAVRDHGPGMTESELEAAKHLFSQGRRPDEQPEAGTGLGLNICIALLTLHDGKLTFETAPGAGTTAQVWLPLTRVIEADPTPEVSA</sequence>
<evidence type="ECO:0000256" key="1">
    <source>
        <dbReference type="ARBA" id="ARBA00000085"/>
    </source>
</evidence>
<dbReference type="AlphaFoldDB" id="A0A934QM11"/>
<dbReference type="Pfam" id="PF02518">
    <property type="entry name" value="HATPase_c"/>
    <property type="match status" value="1"/>
</dbReference>
<keyword evidence="6 13" id="KW-0812">Transmembrane</keyword>
<dbReference type="Gene3D" id="1.10.287.130">
    <property type="match status" value="1"/>
</dbReference>
<comment type="catalytic activity">
    <reaction evidence="1">
        <text>ATP + protein L-histidine = ADP + protein N-phospho-L-histidine.</text>
        <dbReference type="EC" id="2.7.13.3"/>
    </reaction>
</comment>
<feature type="transmembrane region" description="Helical" evidence="13">
    <location>
        <begin position="16"/>
        <end position="37"/>
    </location>
</feature>
<proteinExistence type="predicted"/>
<evidence type="ECO:0000259" key="14">
    <source>
        <dbReference type="PROSITE" id="PS50109"/>
    </source>
</evidence>
<dbReference type="InterPro" id="IPR036097">
    <property type="entry name" value="HisK_dim/P_sf"/>
</dbReference>
<dbReference type="EMBL" id="NRRE01000035">
    <property type="protein sequence ID" value="MBK1699256.1"/>
    <property type="molecule type" value="Genomic_DNA"/>
</dbReference>
<evidence type="ECO:0000256" key="11">
    <source>
        <dbReference type="ARBA" id="ARBA00023136"/>
    </source>
</evidence>
<dbReference type="InterPro" id="IPR036890">
    <property type="entry name" value="HATPase_C_sf"/>
</dbReference>
<keyword evidence="16" id="KW-1185">Reference proteome</keyword>
<evidence type="ECO:0000256" key="13">
    <source>
        <dbReference type="SAM" id="Phobius"/>
    </source>
</evidence>
<evidence type="ECO:0000313" key="16">
    <source>
        <dbReference type="Proteomes" id="UP000778970"/>
    </source>
</evidence>
<evidence type="ECO:0000256" key="6">
    <source>
        <dbReference type="ARBA" id="ARBA00022692"/>
    </source>
</evidence>
<evidence type="ECO:0000256" key="2">
    <source>
        <dbReference type="ARBA" id="ARBA00004370"/>
    </source>
</evidence>
<dbReference type="PANTHER" id="PTHR43047">
    <property type="entry name" value="TWO-COMPONENT HISTIDINE PROTEIN KINASE"/>
    <property type="match status" value="1"/>
</dbReference>
<dbReference type="InterPro" id="IPR003594">
    <property type="entry name" value="HATPase_dom"/>
</dbReference>
<keyword evidence="8" id="KW-0418">Kinase</keyword>
<comment type="caution">
    <text evidence="15">The sequence shown here is derived from an EMBL/GenBank/DDBJ whole genome shotgun (WGS) entry which is preliminary data.</text>
</comment>
<evidence type="ECO:0000256" key="4">
    <source>
        <dbReference type="ARBA" id="ARBA00022553"/>
    </source>
</evidence>
<dbReference type="SUPFAM" id="SSF47384">
    <property type="entry name" value="Homodimeric domain of signal transducing histidine kinase"/>
    <property type="match status" value="1"/>
</dbReference>
<dbReference type="GO" id="GO:0009927">
    <property type="term" value="F:histidine phosphotransfer kinase activity"/>
    <property type="evidence" value="ECO:0007669"/>
    <property type="project" value="TreeGrafter"/>
</dbReference>
<keyword evidence="7" id="KW-0547">Nucleotide-binding</keyword>
<comment type="subcellular location">
    <subcellularLocation>
        <location evidence="2">Membrane</location>
    </subcellularLocation>
</comment>
<dbReference type="EC" id="2.7.13.3" evidence="3"/>
<evidence type="ECO:0000256" key="9">
    <source>
        <dbReference type="ARBA" id="ARBA00022840"/>
    </source>
</evidence>
<evidence type="ECO:0000313" key="15">
    <source>
        <dbReference type="EMBL" id="MBK1699256.1"/>
    </source>
</evidence>
<dbReference type="SUPFAM" id="SSF55874">
    <property type="entry name" value="ATPase domain of HSP90 chaperone/DNA topoisomerase II/histidine kinase"/>
    <property type="match status" value="1"/>
</dbReference>
<organism evidence="15 16">
    <name type="scientific">Rhodovibrio salinarum</name>
    <dbReference type="NCBI Taxonomy" id="1087"/>
    <lineage>
        <taxon>Bacteria</taxon>
        <taxon>Pseudomonadati</taxon>
        <taxon>Pseudomonadota</taxon>
        <taxon>Alphaproteobacteria</taxon>
        <taxon>Rhodospirillales</taxon>
        <taxon>Rhodovibrionaceae</taxon>
        <taxon>Rhodovibrio</taxon>
    </lineage>
</organism>
<keyword evidence="4" id="KW-0597">Phosphoprotein</keyword>
<dbReference type="InterPro" id="IPR007892">
    <property type="entry name" value="CHASE4"/>
</dbReference>
<evidence type="ECO:0000256" key="7">
    <source>
        <dbReference type="ARBA" id="ARBA00022741"/>
    </source>
</evidence>
<keyword evidence="10 13" id="KW-1133">Transmembrane helix</keyword>
<name>A0A934QM11_9PROT</name>
<dbReference type="Gene3D" id="3.30.565.10">
    <property type="entry name" value="Histidine kinase-like ATPase, C-terminal domain"/>
    <property type="match status" value="1"/>
</dbReference>
<feature type="transmembrane region" description="Helical" evidence="13">
    <location>
        <begin position="256"/>
        <end position="278"/>
    </location>
</feature>
<keyword evidence="5" id="KW-0808">Transferase</keyword>
<reference evidence="15" key="2">
    <citation type="journal article" date="2020" name="Microorganisms">
        <title>Osmotic Adaptation and Compatible Solute Biosynthesis of Phototrophic Bacteria as Revealed from Genome Analyses.</title>
        <authorList>
            <person name="Imhoff J.F."/>
            <person name="Rahn T."/>
            <person name="Kunzel S."/>
            <person name="Keller A."/>
            <person name="Neulinger S.C."/>
        </authorList>
    </citation>
    <scope>NUCLEOTIDE SEQUENCE</scope>
    <source>
        <strain evidence="15">DSM 9154</strain>
    </source>
</reference>
<evidence type="ECO:0000256" key="12">
    <source>
        <dbReference type="SAM" id="Coils"/>
    </source>
</evidence>
<dbReference type="Pfam" id="PF00512">
    <property type="entry name" value="HisKA"/>
    <property type="match status" value="1"/>
</dbReference>
<dbReference type="SMART" id="SM00388">
    <property type="entry name" value="HisKA"/>
    <property type="match status" value="1"/>
</dbReference>
<dbReference type="InterPro" id="IPR003661">
    <property type="entry name" value="HisK_dim/P_dom"/>
</dbReference>
<keyword evidence="9" id="KW-0067">ATP-binding</keyword>
<feature type="coiled-coil region" evidence="12">
    <location>
        <begin position="281"/>
        <end position="336"/>
    </location>
</feature>
<dbReference type="GO" id="GO:0005886">
    <property type="term" value="C:plasma membrane"/>
    <property type="evidence" value="ECO:0007669"/>
    <property type="project" value="TreeGrafter"/>
</dbReference>
<dbReference type="PROSITE" id="PS50109">
    <property type="entry name" value="HIS_KIN"/>
    <property type="match status" value="1"/>
</dbReference>
<protein>
    <recommendedName>
        <fullName evidence="3">histidine kinase</fullName>
        <ecNumber evidence="3">2.7.13.3</ecNumber>
    </recommendedName>
</protein>
<evidence type="ECO:0000256" key="8">
    <source>
        <dbReference type="ARBA" id="ARBA00022777"/>
    </source>
</evidence>
<dbReference type="InterPro" id="IPR005467">
    <property type="entry name" value="His_kinase_dom"/>
</dbReference>
<evidence type="ECO:0000256" key="5">
    <source>
        <dbReference type="ARBA" id="ARBA00022679"/>
    </source>
</evidence>
<dbReference type="GO" id="GO:0000155">
    <property type="term" value="F:phosphorelay sensor kinase activity"/>
    <property type="evidence" value="ECO:0007669"/>
    <property type="project" value="InterPro"/>
</dbReference>
<dbReference type="GO" id="GO:0005524">
    <property type="term" value="F:ATP binding"/>
    <property type="evidence" value="ECO:0007669"/>
    <property type="project" value="UniProtKB-KW"/>
</dbReference>
<dbReference type="Proteomes" id="UP000778970">
    <property type="component" value="Unassembled WGS sequence"/>
</dbReference>
<keyword evidence="12" id="KW-0175">Coiled coil</keyword>
<dbReference type="Pfam" id="PF05228">
    <property type="entry name" value="CHASE4"/>
    <property type="match status" value="1"/>
</dbReference>
<reference evidence="15" key="1">
    <citation type="submission" date="2017-08" db="EMBL/GenBank/DDBJ databases">
        <authorList>
            <person name="Imhoff J.F."/>
            <person name="Rahn T."/>
            <person name="Kuenzel S."/>
            <person name="Neulinger S.C."/>
        </authorList>
    </citation>
    <scope>NUCLEOTIDE SEQUENCE</scope>
    <source>
        <strain evidence="15">DSM 9154</strain>
    </source>
</reference>
<dbReference type="CDD" id="cd00075">
    <property type="entry name" value="HATPase"/>
    <property type="match status" value="1"/>
</dbReference>
<evidence type="ECO:0000256" key="3">
    <source>
        <dbReference type="ARBA" id="ARBA00012438"/>
    </source>
</evidence>
<evidence type="ECO:0000256" key="10">
    <source>
        <dbReference type="ARBA" id="ARBA00022989"/>
    </source>
</evidence>
<dbReference type="SMART" id="SM00387">
    <property type="entry name" value="HATPase_c"/>
    <property type="match status" value="1"/>
</dbReference>
<keyword evidence="11 13" id="KW-0472">Membrane</keyword>